<evidence type="ECO:0000313" key="2">
    <source>
        <dbReference type="Proteomes" id="UP000017818"/>
    </source>
</evidence>
<dbReference type="EMBL" id="AFZF02000006">
    <property type="protein sequence ID" value="EHL14995.1"/>
    <property type="molecule type" value="Genomic_DNA"/>
</dbReference>
<dbReference type="OrthoDB" id="6057646at2"/>
<name>V9HTV0_9FIRM</name>
<dbReference type="AlphaFoldDB" id="V9HTV0"/>
<protein>
    <submittedName>
        <fullName evidence="1">Uncharacterized protein</fullName>
    </submittedName>
</protein>
<organism evidence="1 2">
    <name type="scientific">Peptoanaerobacter stomatis</name>
    <dbReference type="NCBI Taxonomy" id="796937"/>
    <lineage>
        <taxon>Bacteria</taxon>
        <taxon>Bacillati</taxon>
        <taxon>Bacillota</taxon>
        <taxon>Clostridia</taxon>
        <taxon>Peptostreptococcales</taxon>
        <taxon>Filifactoraceae</taxon>
        <taxon>Peptoanaerobacter</taxon>
    </lineage>
</organism>
<comment type="caution">
    <text evidence="1">The sequence shown here is derived from an EMBL/GenBank/DDBJ whole genome shotgun (WGS) entry which is preliminary data.</text>
</comment>
<proteinExistence type="predicted"/>
<gene>
    <name evidence="1" type="ORF">HMPREF9630_00773</name>
</gene>
<dbReference type="Proteomes" id="UP000017818">
    <property type="component" value="Unassembled WGS sequence"/>
</dbReference>
<accession>V9HTV0</accession>
<reference evidence="1 2" key="1">
    <citation type="submission" date="2012-05" db="EMBL/GenBank/DDBJ databases">
        <title>The Genome Sequence of Eubacteriaceae bacterium CM2.</title>
        <authorList>
            <consortium name="The Broad Institute Genome Sequencing Platform"/>
            <person name="Earl A."/>
            <person name="Ward D."/>
            <person name="Feldgarden M."/>
            <person name="Gevers D."/>
            <person name="Sizova M."/>
            <person name="Hazen A."/>
            <person name="Epstein S."/>
            <person name="Walker B."/>
            <person name="Young S.K."/>
            <person name="Zeng Q."/>
            <person name="Gargeya S."/>
            <person name="Fitzgerald M."/>
            <person name="Haas B."/>
            <person name="Abouelleil A."/>
            <person name="Alvarado L."/>
            <person name="Arachchi H.M."/>
            <person name="Berlin A."/>
            <person name="Chapman S.B."/>
            <person name="Goldberg J."/>
            <person name="Griggs A."/>
            <person name="Gujja S."/>
            <person name="Hansen M."/>
            <person name="Howarth C."/>
            <person name="Imamovic A."/>
            <person name="Larimer J."/>
            <person name="McCowen C."/>
            <person name="Montmayeur A."/>
            <person name="Murphy C."/>
            <person name="Neiman D."/>
            <person name="Pearson M."/>
            <person name="Priest M."/>
            <person name="Roberts A."/>
            <person name="Saif S."/>
            <person name="Shea T."/>
            <person name="Sisk P."/>
            <person name="Sykes S."/>
            <person name="Wortman J."/>
            <person name="Nusbaum C."/>
            <person name="Birren B."/>
        </authorList>
    </citation>
    <scope>NUCLEOTIDE SEQUENCE [LARGE SCALE GENOMIC DNA]</scope>
    <source>
        <strain evidence="1 2">CM2</strain>
    </source>
</reference>
<dbReference type="RefSeq" id="WP_009527392.1">
    <property type="nucleotide sequence ID" value="NZ_JH815225.1"/>
</dbReference>
<sequence>MVTYTTKFTINDSLTKSEFVKMVIRWNQGSKYDRINDLAWDETDFNCSWKQENIVLSLQEIQEKGIIASRLQKEDEHGV</sequence>
<dbReference type="HOGENOM" id="CLU_2602924_0_0_9"/>
<evidence type="ECO:0000313" key="1">
    <source>
        <dbReference type="EMBL" id="EHL14995.1"/>
    </source>
</evidence>